<proteinExistence type="predicted"/>
<feature type="region of interest" description="Disordered" evidence="1">
    <location>
        <begin position="110"/>
        <end position="144"/>
    </location>
</feature>
<name>A0A0V0Q985_PSEPJ</name>
<feature type="compositionally biased region" description="Acidic residues" evidence="1">
    <location>
        <begin position="134"/>
        <end position="144"/>
    </location>
</feature>
<dbReference type="InterPro" id="IPR038187">
    <property type="entry name" value="NAC_A/B_dom_sf"/>
</dbReference>
<feature type="domain" description="NAC-A/B" evidence="2">
    <location>
        <begin position="37"/>
        <end position="103"/>
    </location>
</feature>
<dbReference type="EMBL" id="LDAU01000229">
    <property type="protein sequence ID" value="KRW98800.1"/>
    <property type="molecule type" value="Genomic_DNA"/>
</dbReference>
<evidence type="ECO:0000259" key="2">
    <source>
        <dbReference type="PROSITE" id="PS51151"/>
    </source>
</evidence>
<reference evidence="3 4" key="1">
    <citation type="journal article" date="2015" name="Sci. Rep.">
        <title>Genome of the facultative scuticociliatosis pathogen Pseudocohnilembus persalinus provides insight into its virulence through horizontal gene transfer.</title>
        <authorList>
            <person name="Xiong J."/>
            <person name="Wang G."/>
            <person name="Cheng J."/>
            <person name="Tian M."/>
            <person name="Pan X."/>
            <person name="Warren A."/>
            <person name="Jiang C."/>
            <person name="Yuan D."/>
            <person name="Miao W."/>
        </authorList>
    </citation>
    <scope>NUCLEOTIDE SEQUENCE [LARGE SCALE GENOMIC DNA]</scope>
    <source>
        <strain evidence="3">36N120E</strain>
    </source>
</reference>
<protein>
    <recommendedName>
        <fullName evidence="2">NAC-A/B domain-containing protein</fullName>
    </recommendedName>
</protein>
<dbReference type="AlphaFoldDB" id="A0A0V0Q985"/>
<evidence type="ECO:0000256" key="1">
    <source>
        <dbReference type="SAM" id="MobiDB-lite"/>
    </source>
</evidence>
<dbReference type="Proteomes" id="UP000054937">
    <property type="component" value="Unassembled WGS sequence"/>
</dbReference>
<dbReference type="FunCoup" id="A0A0V0Q985">
    <property type="interactions" value="146"/>
</dbReference>
<sequence>MADKNEVELKEEKVETTQQQQHDSDDEAVATDGKKINRGEKKFKKAMGKLGLKAISGINRVTIKKGKQLQLYIDEPEIMVSPASENTYIIFGEAKINDFAAQMAQQEARNFQKPEQATQQAAKQETVVEKKEAETDDLNEEGLDQEAIKMVMEHSKVTKAEAIKALRASGGDQVNAILKLSDQ</sequence>
<dbReference type="OrthoDB" id="3169036at2759"/>
<organism evidence="3 4">
    <name type="scientific">Pseudocohnilembus persalinus</name>
    <name type="common">Ciliate</name>
    <dbReference type="NCBI Taxonomy" id="266149"/>
    <lineage>
        <taxon>Eukaryota</taxon>
        <taxon>Sar</taxon>
        <taxon>Alveolata</taxon>
        <taxon>Ciliophora</taxon>
        <taxon>Intramacronucleata</taxon>
        <taxon>Oligohymenophorea</taxon>
        <taxon>Scuticociliatia</taxon>
        <taxon>Philasterida</taxon>
        <taxon>Pseudocohnilembidae</taxon>
        <taxon>Pseudocohnilembus</taxon>
    </lineage>
</organism>
<dbReference type="PIRSF" id="PIRSF015901">
    <property type="entry name" value="NAC_alpha"/>
    <property type="match status" value="1"/>
</dbReference>
<feature type="region of interest" description="Disordered" evidence="1">
    <location>
        <begin position="1"/>
        <end position="37"/>
    </location>
</feature>
<dbReference type="Gene3D" id="2.20.70.30">
    <property type="entry name" value="Nascent polypeptide-associated complex domain"/>
    <property type="match status" value="1"/>
</dbReference>
<dbReference type="SMART" id="SM01407">
    <property type="entry name" value="NAC"/>
    <property type="match status" value="1"/>
</dbReference>
<evidence type="ECO:0000313" key="3">
    <source>
        <dbReference type="EMBL" id="KRW98800.1"/>
    </source>
</evidence>
<gene>
    <name evidence="3" type="ORF">PPERSA_10571</name>
</gene>
<dbReference type="CDD" id="cd22054">
    <property type="entry name" value="NAC_NACA"/>
    <property type="match status" value="1"/>
</dbReference>
<dbReference type="InterPro" id="IPR002715">
    <property type="entry name" value="Nas_poly-pep-assoc_cplx_dom"/>
</dbReference>
<evidence type="ECO:0000313" key="4">
    <source>
        <dbReference type="Proteomes" id="UP000054937"/>
    </source>
</evidence>
<dbReference type="Gene3D" id="1.10.8.10">
    <property type="entry name" value="DNA helicase RuvA subunit, C-terminal domain"/>
    <property type="match status" value="1"/>
</dbReference>
<dbReference type="OMA" id="TQHAQMS"/>
<dbReference type="InParanoid" id="A0A0V0Q985"/>
<feature type="compositionally biased region" description="Low complexity" evidence="1">
    <location>
        <begin position="113"/>
        <end position="125"/>
    </location>
</feature>
<comment type="caution">
    <text evidence="3">The sequence shown here is derived from an EMBL/GenBank/DDBJ whole genome shotgun (WGS) entry which is preliminary data.</text>
</comment>
<dbReference type="InterPro" id="IPR016641">
    <property type="entry name" value="EGD2/NACA0like"/>
</dbReference>
<dbReference type="GO" id="GO:0005854">
    <property type="term" value="C:nascent polypeptide-associated complex"/>
    <property type="evidence" value="ECO:0007669"/>
    <property type="project" value="InterPro"/>
</dbReference>
<dbReference type="PANTHER" id="PTHR21713">
    <property type="entry name" value="NASCENT POLYPEPTIDE ASSOCIATED COMPLEX ALPHA SUBUNIT-RELATED"/>
    <property type="match status" value="1"/>
</dbReference>
<accession>A0A0V0Q985</accession>
<dbReference type="Pfam" id="PF01849">
    <property type="entry name" value="NAC"/>
    <property type="match status" value="1"/>
</dbReference>
<keyword evidence="4" id="KW-1185">Reference proteome</keyword>
<feature type="compositionally biased region" description="Basic and acidic residues" evidence="1">
    <location>
        <begin position="1"/>
        <end position="15"/>
    </location>
</feature>
<dbReference type="PROSITE" id="PS51151">
    <property type="entry name" value="NAC_AB"/>
    <property type="match status" value="1"/>
</dbReference>